<gene>
    <name evidence="2" type="ORF">ACG02S_14985</name>
</gene>
<dbReference type="EMBL" id="JBIGHY010000005">
    <property type="protein sequence ID" value="MFG6415199.1"/>
    <property type="molecule type" value="Genomic_DNA"/>
</dbReference>
<keyword evidence="3" id="KW-1185">Reference proteome</keyword>
<evidence type="ECO:0000256" key="1">
    <source>
        <dbReference type="SAM" id="Phobius"/>
    </source>
</evidence>
<evidence type="ECO:0000313" key="3">
    <source>
        <dbReference type="Proteomes" id="UP001606300"/>
    </source>
</evidence>
<name>A0ABW7ENZ9_9BURK</name>
<organism evidence="2 3">
    <name type="scientific">Pelomonas dachongensis</name>
    <dbReference type="NCBI Taxonomy" id="3299029"/>
    <lineage>
        <taxon>Bacteria</taxon>
        <taxon>Pseudomonadati</taxon>
        <taxon>Pseudomonadota</taxon>
        <taxon>Betaproteobacteria</taxon>
        <taxon>Burkholderiales</taxon>
        <taxon>Sphaerotilaceae</taxon>
        <taxon>Roseateles</taxon>
    </lineage>
</organism>
<feature type="transmembrane region" description="Helical" evidence="1">
    <location>
        <begin position="92"/>
        <end position="117"/>
    </location>
</feature>
<dbReference type="RefSeq" id="WP_394471268.1">
    <property type="nucleotide sequence ID" value="NZ_JBIGHY010000005.1"/>
</dbReference>
<keyword evidence="1" id="KW-1133">Transmembrane helix</keyword>
<proteinExistence type="predicted"/>
<evidence type="ECO:0000313" key="2">
    <source>
        <dbReference type="EMBL" id="MFG6415199.1"/>
    </source>
</evidence>
<reference evidence="2 3" key="1">
    <citation type="submission" date="2024-09" db="EMBL/GenBank/DDBJ databases">
        <title>Novel species of the genus Pelomonas and Roseateles isolated from streams.</title>
        <authorList>
            <person name="Lu H."/>
        </authorList>
    </citation>
    <scope>NUCLEOTIDE SEQUENCE [LARGE SCALE GENOMIC DNA]</scope>
    <source>
        <strain evidence="2 3">DC23W</strain>
    </source>
</reference>
<sequence>MRIARGADTGLAGDLLLRGFQRVDKAQRGIGSTFAEQVVQRLLDILQRPGAEDDWQRHLRLGAWTRWRRLAKNAGRHFRRRRRLRAIQQQRARCLALLVATDQVANILAAAAVTFLADPLLHEGSHRLGQ</sequence>
<accession>A0ABW7ENZ9</accession>
<dbReference type="Proteomes" id="UP001606300">
    <property type="component" value="Unassembled WGS sequence"/>
</dbReference>
<keyword evidence="1" id="KW-0812">Transmembrane</keyword>
<protein>
    <submittedName>
        <fullName evidence="2">Uncharacterized protein</fullName>
    </submittedName>
</protein>
<comment type="caution">
    <text evidence="2">The sequence shown here is derived from an EMBL/GenBank/DDBJ whole genome shotgun (WGS) entry which is preliminary data.</text>
</comment>
<keyword evidence="1" id="KW-0472">Membrane</keyword>